<dbReference type="EMBL" id="JACHIA010000004">
    <property type="protein sequence ID" value="MBB6070312.1"/>
    <property type="molecule type" value="Genomic_DNA"/>
</dbReference>
<accession>A0A841GRQ3</accession>
<evidence type="ECO:0000313" key="2">
    <source>
        <dbReference type="Proteomes" id="UP000582837"/>
    </source>
</evidence>
<proteinExistence type="predicted"/>
<gene>
    <name evidence="1" type="ORF">HNQ61_001931</name>
</gene>
<name>A0A841GRQ3_9BACT</name>
<dbReference type="RefSeq" id="WP_170035705.1">
    <property type="nucleotide sequence ID" value="NZ_JABDTL010000001.1"/>
</dbReference>
<comment type="caution">
    <text evidence="1">The sequence shown here is derived from an EMBL/GenBank/DDBJ whole genome shotgun (WGS) entry which is preliminary data.</text>
</comment>
<organism evidence="1 2">
    <name type="scientific">Longimicrobium terrae</name>
    <dbReference type="NCBI Taxonomy" id="1639882"/>
    <lineage>
        <taxon>Bacteria</taxon>
        <taxon>Pseudomonadati</taxon>
        <taxon>Gemmatimonadota</taxon>
        <taxon>Longimicrobiia</taxon>
        <taxon>Longimicrobiales</taxon>
        <taxon>Longimicrobiaceae</taxon>
        <taxon>Longimicrobium</taxon>
    </lineage>
</organism>
<evidence type="ECO:0000313" key="1">
    <source>
        <dbReference type="EMBL" id="MBB6070312.1"/>
    </source>
</evidence>
<dbReference type="Proteomes" id="UP000582837">
    <property type="component" value="Unassembled WGS sequence"/>
</dbReference>
<keyword evidence="2" id="KW-1185">Reference proteome</keyword>
<dbReference type="AlphaFoldDB" id="A0A841GRQ3"/>
<protein>
    <submittedName>
        <fullName evidence="1">Uncharacterized protein</fullName>
    </submittedName>
</protein>
<reference evidence="1 2" key="1">
    <citation type="submission" date="2020-08" db="EMBL/GenBank/DDBJ databases">
        <title>Genomic Encyclopedia of Type Strains, Phase IV (KMG-IV): sequencing the most valuable type-strain genomes for metagenomic binning, comparative biology and taxonomic classification.</title>
        <authorList>
            <person name="Goeker M."/>
        </authorList>
    </citation>
    <scope>NUCLEOTIDE SEQUENCE [LARGE SCALE GENOMIC DNA]</scope>
    <source>
        <strain evidence="1 2">DSM 29007</strain>
    </source>
</reference>
<sequence>MDDLARAGYGYELRGVRGWAGSANLEDSLKVYDAAAELRRAYRRGSITRANAGVPDARRPLWIYRIADAGARRLATLREQAYVPVAPPSLGGEPRALMPPTVVAAMDALRYAAEHPGDQERVQGEPEWRTSLELTRWLYAEAEHTGVNRVFMPGDLERLVTNGLAQSRRVPPLLPDGKRPVLLYRISITGAALRTLVWHGADDHDAGAS</sequence>